<dbReference type="Gene3D" id="2.60.120.10">
    <property type="entry name" value="Jelly Rolls"/>
    <property type="match status" value="1"/>
</dbReference>
<accession>A0A4Q1RJG8</accession>
<dbReference type="OrthoDB" id="9776746at2"/>
<feature type="domain" description="HTH crp-type" evidence="5">
    <location>
        <begin position="151"/>
        <end position="217"/>
    </location>
</feature>
<keyword evidence="2" id="KW-0238">DNA-binding</keyword>
<dbReference type="Gene3D" id="1.10.10.10">
    <property type="entry name" value="Winged helix-like DNA-binding domain superfamily/Winged helix DNA-binding domain"/>
    <property type="match status" value="1"/>
</dbReference>
<dbReference type="CDD" id="cd00038">
    <property type="entry name" value="CAP_ED"/>
    <property type="match status" value="1"/>
</dbReference>
<dbReference type="EMBL" id="SDKC01000001">
    <property type="protein sequence ID" value="RXS75883.1"/>
    <property type="molecule type" value="Genomic_DNA"/>
</dbReference>
<dbReference type="PANTHER" id="PTHR24567:SF26">
    <property type="entry name" value="REGULATORY PROTEIN YEIL"/>
    <property type="match status" value="1"/>
</dbReference>
<keyword evidence="1" id="KW-0805">Transcription regulation</keyword>
<dbReference type="PROSITE" id="PS51063">
    <property type="entry name" value="HTH_CRP_2"/>
    <property type="match status" value="1"/>
</dbReference>
<evidence type="ECO:0000256" key="2">
    <source>
        <dbReference type="ARBA" id="ARBA00023125"/>
    </source>
</evidence>
<protein>
    <submittedName>
        <fullName evidence="6">Crp/Fnr family transcriptional regulator</fullName>
    </submittedName>
</protein>
<keyword evidence="3" id="KW-0804">Transcription</keyword>
<evidence type="ECO:0000313" key="6">
    <source>
        <dbReference type="EMBL" id="RXS75883.1"/>
    </source>
</evidence>
<dbReference type="PANTHER" id="PTHR24567">
    <property type="entry name" value="CRP FAMILY TRANSCRIPTIONAL REGULATORY PROTEIN"/>
    <property type="match status" value="1"/>
</dbReference>
<dbReference type="GO" id="GO:0003700">
    <property type="term" value="F:DNA-binding transcription factor activity"/>
    <property type="evidence" value="ECO:0007669"/>
    <property type="project" value="TreeGrafter"/>
</dbReference>
<feature type="domain" description="Cyclic nucleotide-binding" evidence="4">
    <location>
        <begin position="15"/>
        <end position="137"/>
    </location>
</feature>
<dbReference type="SMART" id="SM00419">
    <property type="entry name" value="HTH_CRP"/>
    <property type="match status" value="1"/>
</dbReference>
<reference evidence="6 7" key="1">
    <citation type="submission" date="2019-01" db="EMBL/GenBank/DDBJ databases">
        <title>Blautia sp. nov. KGMB01111 isolated human feces.</title>
        <authorList>
            <person name="Park J.-E."/>
            <person name="Kim J.-S."/>
            <person name="Park S.-H."/>
        </authorList>
    </citation>
    <scope>NUCLEOTIDE SEQUENCE [LARGE SCALE GENOMIC DNA]</scope>
    <source>
        <strain evidence="6 7">KGMB01111</strain>
    </source>
</reference>
<dbReference type="Pfam" id="PF13545">
    <property type="entry name" value="HTH_Crp_2"/>
    <property type="match status" value="1"/>
</dbReference>
<evidence type="ECO:0000256" key="3">
    <source>
        <dbReference type="ARBA" id="ARBA00023163"/>
    </source>
</evidence>
<dbReference type="Pfam" id="PF00027">
    <property type="entry name" value="cNMP_binding"/>
    <property type="match status" value="1"/>
</dbReference>
<organism evidence="6 7">
    <name type="scientific">Blautia faecicola</name>
    <dbReference type="NCBI Taxonomy" id="2509240"/>
    <lineage>
        <taxon>Bacteria</taxon>
        <taxon>Bacillati</taxon>
        <taxon>Bacillota</taxon>
        <taxon>Clostridia</taxon>
        <taxon>Lachnospirales</taxon>
        <taxon>Lachnospiraceae</taxon>
        <taxon>Blautia</taxon>
    </lineage>
</organism>
<keyword evidence="7" id="KW-1185">Reference proteome</keyword>
<dbReference type="InterPro" id="IPR012318">
    <property type="entry name" value="HTH_CRP"/>
</dbReference>
<name>A0A4Q1RJG8_9FIRM</name>
<dbReference type="InterPro" id="IPR014710">
    <property type="entry name" value="RmlC-like_jellyroll"/>
</dbReference>
<proteinExistence type="predicted"/>
<dbReference type="Proteomes" id="UP000290106">
    <property type="component" value="Unassembled WGS sequence"/>
</dbReference>
<dbReference type="GO" id="GO:0003677">
    <property type="term" value="F:DNA binding"/>
    <property type="evidence" value="ECO:0007669"/>
    <property type="project" value="UniProtKB-KW"/>
</dbReference>
<gene>
    <name evidence="6" type="ORF">ETP43_12150</name>
</gene>
<sequence length="223" mass="25079">MERTKIEQLFGSYAFWEYLSEEEKKMLQEQIRWSTYGEGQMVTDTGRDCLGIFLVCSGILRANLVSEDGKEATVCRIHPGELCVISASCLLPALPFDIQIDAEADSEVYLLPTGVLRQIMEKNLYLENFIYKKINESFSDIIAAIQKILFASLEQRLAGFLLDESGGSEDGKIYMTQEQIAKAIGSAREAVSRTLKVLVKEGCVELFRGGVAVLDRKQLYRKL</sequence>
<evidence type="ECO:0000259" key="4">
    <source>
        <dbReference type="PROSITE" id="PS50042"/>
    </source>
</evidence>
<dbReference type="SUPFAM" id="SSF46785">
    <property type="entry name" value="Winged helix' DNA-binding domain"/>
    <property type="match status" value="1"/>
</dbReference>
<evidence type="ECO:0000313" key="7">
    <source>
        <dbReference type="Proteomes" id="UP000290106"/>
    </source>
</evidence>
<comment type="caution">
    <text evidence="6">The sequence shown here is derived from an EMBL/GenBank/DDBJ whole genome shotgun (WGS) entry which is preliminary data.</text>
</comment>
<dbReference type="AlphaFoldDB" id="A0A4Q1RJG8"/>
<dbReference type="InterPro" id="IPR036388">
    <property type="entry name" value="WH-like_DNA-bd_sf"/>
</dbReference>
<evidence type="ECO:0000259" key="5">
    <source>
        <dbReference type="PROSITE" id="PS51063"/>
    </source>
</evidence>
<evidence type="ECO:0000256" key="1">
    <source>
        <dbReference type="ARBA" id="ARBA00023015"/>
    </source>
</evidence>
<dbReference type="GO" id="GO:0005829">
    <property type="term" value="C:cytosol"/>
    <property type="evidence" value="ECO:0007669"/>
    <property type="project" value="TreeGrafter"/>
</dbReference>
<dbReference type="InterPro" id="IPR000595">
    <property type="entry name" value="cNMP-bd_dom"/>
</dbReference>
<dbReference type="RefSeq" id="WP_129258345.1">
    <property type="nucleotide sequence ID" value="NZ_SDKC01000001.1"/>
</dbReference>
<dbReference type="CDD" id="cd00092">
    <property type="entry name" value="HTH_CRP"/>
    <property type="match status" value="1"/>
</dbReference>
<dbReference type="InterPro" id="IPR036390">
    <property type="entry name" value="WH_DNA-bd_sf"/>
</dbReference>
<dbReference type="PROSITE" id="PS50042">
    <property type="entry name" value="CNMP_BINDING_3"/>
    <property type="match status" value="1"/>
</dbReference>
<dbReference type="InterPro" id="IPR050397">
    <property type="entry name" value="Env_Response_Regulators"/>
</dbReference>
<dbReference type="InterPro" id="IPR018490">
    <property type="entry name" value="cNMP-bd_dom_sf"/>
</dbReference>
<dbReference type="SUPFAM" id="SSF51206">
    <property type="entry name" value="cAMP-binding domain-like"/>
    <property type="match status" value="1"/>
</dbReference>